<feature type="binding site" evidence="1">
    <location>
        <position position="198"/>
    </location>
    <ligand>
        <name>Mn(2+)</name>
        <dbReference type="ChEBI" id="CHEBI:29035"/>
        <label>2</label>
    </ligand>
</feature>
<sequence length="421" mass="43235">MTPSASVVDLRRDFHRHPEVGFCEFRTASRAAGILADLGWDVLVGADAMAPDSRLGVPEPTVLDAAYRRAARDGADDRFLPAMRGGLTGVLATLRGNRPGPVTALRADLDALPLAESADEAHLPAREGFRSLWPGAMHACGHDGHVAVALTIAGRLADRDFPGTVRLVLQPAEEGGRGAAAMVEAGAVDDVDVFLAAHLGLGLPTGSVCPAIPGLLANSKLRATFHGTAAHAAMAPERGRHALLGAAAAAVAVHTMPPYSGHETRVNVGMLTSGTSSNIVPDTAVMLLETRADEGAVNEELERRVRATLTGAAGMYGLDLDVELVGSVTTAPNDPDVARAVEAAARAAGATVTGPGAGIASDDATAFMRRVRAHGGVAGYLGIGADSPAPHHATRFDIDEAALPVAVNVLDRVLRGGLDLS</sequence>
<dbReference type="PANTHER" id="PTHR30575">
    <property type="entry name" value="PEPTIDASE M20"/>
    <property type="match status" value="1"/>
</dbReference>
<dbReference type="PIRSF" id="PIRSF005962">
    <property type="entry name" value="Pept_M20D_amidohydro"/>
    <property type="match status" value="1"/>
</dbReference>
<dbReference type="Proteomes" id="UP000305546">
    <property type="component" value="Unassembled WGS sequence"/>
</dbReference>
<dbReference type="GO" id="GO:0005737">
    <property type="term" value="C:cytoplasm"/>
    <property type="evidence" value="ECO:0007669"/>
    <property type="project" value="TreeGrafter"/>
</dbReference>
<dbReference type="InterPro" id="IPR002933">
    <property type="entry name" value="Peptidase_M20"/>
</dbReference>
<evidence type="ECO:0000256" key="1">
    <source>
        <dbReference type="PIRSR" id="PIRSR005962-1"/>
    </source>
</evidence>
<evidence type="ECO:0000259" key="2">
    <source>
        <dbReference type="Pfam" id="PF07687"/>
    </source>
</evidence>
<dbReference type="RefSeq" id="WP_139096733.1">
    <property type="nucleotide sequence ID" value="NZ_VDFW01000008.1"/>
</dbReference>
<dbReference type="InterPro" id="IPR017439">
    <property type="entry name" value="Amidohydrolase"/>
</dbReference>
<keyword evidence="3" id="KW-0378">Hydrolase</keyword>
<dbReference type="InterPro" id="IPR036264">
    <property type="entry name" value="Bact_exopeptidase_dim_dom"/>
</dbReference>
<keyword evidence="1" id="KW-0464">Manganese</keyword>
<comment type="cofactor">
    <cofactor evidence="1">
        <name>Mn(2+)</name>
        <dbReference type="ChEBI" id="CHEBI:29035"/>
    </cofactor>
    <text evidence="1">The Mn(2+) ion enhances activity.</text>
</comment>
<dbReference type="GO" id="GO:0071713">
    <property type="term" value="F:para-aminobenzoyl-glutamate hydrolase activity"/>
    <property type="evidence" value="ECO:0007669"/>
    <property type="project" value="TreeGrafter"/>
</dbReference>
<proteinExistence type="predicted"/>
<evidence type="ECO:0000313" key="3">
    <source>
        <dbReference type="EMBL" id="TNC26444.1"/>
    </source>
</evidence>
<feature type="domain" description="Peptidase M20 dimerisation" evidence="2">
    <location>
        <begin position="221"/>
        <end position="310"/>
    </location>
</feature>
<dbReference type="OrthoDB" id="9781032at2"/>
<dbReference type="PANTHER" id="PTHR30575:SF3">
    <property type="entry name" value="PEPTIDASE M20 DIMERISATION DOMAIN-CONTAINING PROTEIN"/>
    <property type="match status" value="1"/>
</dbReference>
<protein>
    <submittedName>
        <fullName evidence="3">Amidohydrolase</fullName>
    </submittedName>
</protein>
<feature type="binding site" evidence="1">
    <location>
        <position position="140"/>
    </location>
    <ligand>
        <name>Mn(2+)</name>
        <dbReference type="ChEBI" id="CHEBI:29035"/>
        <label>2</label>
    </ligand>
</feature>
<feature type="binding site" evidence="1">
    <location>
        <position position="392"/>
    </location>
    <ligand>
        <name>Mn(2+)</name>
        <dbReference type="ChEBI" id="CHEBI:29035"/>
        <label>2</label>
    </ligand>
</feature>
<comment type="caution">
    <text evidence="3">The sequence shown here is derived from an EMBL/GenBank/DDBJ whole genome shotgun (WGS) entry which is preliminary data.</text>
</comment>
<organism evidence="3 4">
    <name type="scientific">Amycolatopsis alkalitolerans</name>
    <dbReference type="NCBI Taxonomy" id="2547244"/>
    <lineage>
        <taxon>Bacteria</taxon>
        <taxon>Bacillati</taxon>
        <taxon>Actinomycetota</taxon>
        <taxon>Actinomycetes</taxon>
        <taxon>Pseudonocardiales</taxon>
        <taxon>Pseudonocardiaceae</taxon>
        <taxon>Amycolatopsis</taxon>
    </lineage>
</organism>
<evidence type="ECO:0000313" key="4">
    <source>
        <dbReference type="Proteomes" id="UP000305546"/>
    </source>
</evidence>
<dbReference type="SUPFAM" id="SSF55031">
    <property type="entry name" value="Bacterial exopeptidase dimerisation domain"/>
    <property type="match status" value="1"/>
</dbReference>
<dbReference type="NCBIfam" id="TIGR01891">
    <property type="entry name" value="amidohydrolases"/>
    <property type="match status" value="1"/>
</dbReference>
<dbReference type="GO" id="GO:0016805">
    <property type="term" value="F:dipeptidase activity"/>
    <property type="evidence" value="ECO:0007669"/>
    <property type="project" value="TreeGrafter"/>
</dbReference>
<dbReference type="EMBL" id="VDFW01000008">
    <property type="protein sequence ID" value="TNC26444.1"/>
    <property type="molecule type" value="Genomic_DNA"/>
</dbReference>
<keyword evidence="1" id="KW-0479">Metal-binding</keyword>
<dbReference type="InterPro" id="IPR052030">
    <property type="entry name" value="Peptidase_M20/M20A_hydrolases"/>
</dbReference>
<dbReference type="Pfam" id="PF01546">
    <property type="entry name" value="Peptidase_M20"/>
    <property type="match status" value="1"/>
</dbReference>
<dbReference type="InterPro" id="IPR011650">
    <property type="entry name" value="Peptidase_M20_dimer"/>
</dbReference>
<name>A0A5C4M4C7_9PSEU</name>
<feature type="binding site" evidence="1">
    <location>
        <position position="142"/>
    </location>
    <ligand>
        <name>Mn(2+)</name>
        <dbReference type="ChEBI" id="CHEBI:29035"/>
        <label>2</label>
    </ligand>
</feature>
<dbReference type="GO" id="GO:0046657">
    <property type="term" value="P:folic acid catabolic process"/>
    <property type="evidence" value="ECO:0007669"/>
    <property type="project" value="TreeGrafter"/>
</dbReference>
<dbReference type="SUPFAM" id="SSF53187">
    <property type="entry name" value="Zn-dependent exopeptidases"/>
    <property type="match status" value="1"/>
</dbReference>
<dbReference type="Pfam" id="PF07687">
    <property type="entry name" value="M20_dimer"/>
    <property type="match status" value="1"/>
</dbReference>
<gene>
    <name evidence="3" type="ORF">FG385_11860</name>
</gene>
<dbReference type="AlphaFoldDB" id="A0A5C4M4C7"/>
<reference evidence="3 4" key="1">
    <citation type="submission" date="2019-06" db="EMBL/GenBank/DDBJ databases">
        <title>Amycolatopsis alkalitolerans sp. nov., isolated from Gastrodia elata Blume.</title>
        <authorList>
            <person name="Narsing Rao M.P."/>
            <person name="Li W.J."/>
        </authorList>
    </citation>
    <scope>NUCLEOTIDE SEQUENCE [LARGE SCALE GENOMIC DNA]</scope>
    <source>
        <strain evidence="3 4">SYSUP0005</strain>
    </source>
</reference>
<feature type="binding site" evidence="1">
    <location>
        <position position="174"/>
    </location>
    <ligand>
        <name>Mn(2+)</name>
        <dbReference type="ChEBI" id="CHEBI:29035"/>
        <label>2</label>
    </ligand>
</feature>
<accession>A0A5C4M4C7</accession>
<dbReference type="GO" id="GO:0046872">
    <property type="term" value="F:metal ion binding"/>
    <property type="evidence" value="ECO:0007669"/>
    <property type="project" value="UniProtKB-KW"/>
</dbReference>
<dbReference type="Gene3D" id="3.40.630.10">
    <property type="entry name" value="Zn peptidases"/>
    <property type="match status" value="2"/>
</dbReference>
<keyword evidence="4" id="KW-1185">Reference proteome</keyword>